<dbReference type="CDD" id="cd03789">
    <property type="entry name" value="GT9_LPS_heptosyltransferase"/>
    <property type="match status" value="1"/>
</dbReference>
<keyword evidence="2 3" id="KW-0808">Transferase</keyword>
<dbReference type="Gene3D" id="3.40.50.2000">
    <property type="entry name" value="Glycogen Phosphorylase B"/>
    <property type="match status" value="2"/>
</dbReference>
<dbReference type="RefSeq" id="WP_353683316.1">
    <property type="nucleotide sequence ID" value="NZ_CP144373.1"/>
</dbReference>
<evidence type="ECO:0000313" key="3">
    <source>
        <dbReference type="EMBL" id="XCH45774.1"/>
    </source>
</evidence>
<dbReference type="SUPFAM" id="SSF53756">
    <property type="entry name" value="UDP-Glycosyltransferase/glycogen phosphorylase"/>
    <property type="match status" value="1"/>
</dbReference>
<dbReference type="GO" id="GO:0008713">
    <property type="term" value="F:ADP-heptose-lipopolysaccharide heptosyltransferase activity"/>
    <property type="evidence" value="ECO:0007669"/>
    <property type="project" value="TreeGrafter"/>
</dbReference>
<name>A0AAU8GTH8_9BACT</name>
<dbReference type="InterPro" id="IPR002201">
    <property type="entry name" value="Glyco_trans_9"/>
</dbReference>
<proteinExistence type="predicted"/>
<dbReference type="PANTHER" id="PTHR30160">
    <property type="entry name" value="TETRAACYLDISACCHARIDE 4'-KINASE-RELATED"/>
    <property type="match status" value="1"/>
</dbReference>
<reference evidence="3" key="1">
    <citation type="submission" date="2024-01" db="EMBL/GenBank/DDBJ databases">
        <title>The first autotrophic representatives of the genus Thermodesulfovibrio.</title>
        <authorList>
            <person name="Maltseva A.I."/>
            <person name="Elcheninov A.G."/>
            <person name="Kublanov I.V."/>
            <person name="Lebedinsky A.V."/>
            <person name="Frolov E.N."/>
        </authorList>
    </citation>
    <scope>NUCLEOTIDE SEQUENCE</scope>
    <source>
        <strain evidence="3">3907-1M</strain>
    </source>
</reference>
<sequence length="279" mass="31659">MKALVCRMGGLGDSILIYPVLEILTKKGYEVTVWGNPEYFRLAEKAGFCKKAIFYEPKEEFGLKIIFSQNREILSGDNSIYINPVPEEQIWIVDYYLKKLGFQNEGFSKTLPIAHSFRVFKVQDSKKKDNNLCIIHPGSGSKKKNPDLIFFFELERFLKNSGFDVFFLLGPAEMELVKKIKNSVYLENPVEIAKTLLKANLYIGLDSGVSHLSSYLGIPSIVIFGPTSPSVWHPIGENFQIIWYEGCKACFPDVCEGRKCLDSESLLSKIKALQIYQKA</sequence>
<dbReference type="KEGG" id="taut:V4D30_05430"/>
<dbReference type="PANTHER" id="PTHR30160:SF23">
    <property type="match status" value="1"/>
</dbReference>
<organism evidence="3">
    <name type="scientific">Thermodesulfovibrio autotrophicus</name>
    <dbReference type="NCBI Taxonomy" id="3118333"/>
    <lineage>
        <taxon>Bacteria</taxon>
        <taxon>Pseudomonadati</taxon>
        <taxon>Nitrospirota</taxon>
        <taxon>Thermodesulfovibrionia</taxon>
        <taxon>Thermodesulfovibrionales</taxon>
        <taxon>Thermodesulfovibrionaceae</taxon>
        <taxon>Thermodesulfovibrio</taxon>
    </lineage>
</organism>
<gene>
    <name evidence="3" type="ORF">V4D30_05430</name>
</gene>
<dbReference type="InterPro" id="IPR051199">
    <property type="entry name" value="LPS_LOS_Heptosyltrfase"/>
</dbReference>
<dbReference type="GO" id="GO:0005829">
    <property type="term" value="C:cytosol"/>
    <property type="evidence" value="ECO:0007669"/>
    <property type="project" value="TreeGrafter"/>
</dbReference>
<dbReference type="EC" id="2.4.-.-" evidence="3"/>
<protein>
    <submittedName>
        <fullName evidence="3">Glycosyltransferase family 9 protein</fullName>
        <ecNumber evidence="3">2.4.-.-</ecNumber>
    </submittedName>
</protein>
<dbReference type="GO" id="GO:0009244">
    <property type="term" value="P:lipopolysaccharide core region biosynthetic process"/>
    <property type="evidence" value="ECO:0007669"/>
    <property type="project" value="TreeGrafter"/>
</dbReference>
<accession>A0AAU8GTH8</accession>
<evidence type="ECO:0000256" key="2">
    <source>
        <dbReference type="ARBA" id="ARBA00022679"/>
    </source>
</evidence>
<dbReference type="AlphaFoldDB" id="A0AAU8GTH8"/>
<dbReference type="Pfam" id="PF01075">
    <property type="entry name" value="Glyco_transf_9"/>
    <property type="match status" value="1"/>
</dbReference>
<dbReference type="EMBL" id="CP144373">
    <property type="protein sequence ID" value="XCH45774.1"/>
    <property type="molecule type" value="Genomic_DNA"/>
</dbReference>
<keyword evidence="1 3" id="KW-0328">Glycosyltransferase</keyword>
<evidence type="ECO:0000256" key="1">
    <source>
        <dbReference type="ARBA" id="ARBA00022676"/>
    </source>
</evidence>